<organism evidence="2 3">
    <name type="scientific">Thraustotheca clavata</name>
    <dbReference type="NCBI Taxonomy" id="74557"/>
    <lineage>
        <taxon>Eukaryota</taxon>
        <taxon>Sar</taxon>
        <taxon>Stramenopiles</taxon>
        <taxon>Oomycota</taxon>
        <taxon>Saprolegniomycetes</taxon>
        <taxon>Saprolegniales</taxon>
        <taxon>Achlyaceae</taxon>
        <taxon>Thraustotheca</taxon>
    </lineage>
</organism>
<evidence type="ECO:0008006" key="4">
    <source>
        <dbReference type="Google" id="ProtNLM"/>
    </source>
</evidence>
<dbReference type="AlphaFoldDB" id="A0A1W0ABB0"/>
<dbReference type="SUPFAM" id="SSF53335">
    <property type="entry name" value="S-adenosyl-L-methionine-dependent methyltransferases"/>
    <property type="match status" value="1"/>
</dbReference>
<comment type="caution">
    <text evidence="2">The sequence shown here is derived from an EMBL/GenBank/DDBJ whole genome shotgun (WGS) entry which is preliminary data.</text>
</comment>
<sequence length="283" mass="31661">MAGPCVLAFMIACIVALEDNHICVSPMVTTDRLFRHIEQLANAPKWGRILDAGTGDHSLNWLKTLPSDAIVAVTGDAVRAKGMQEKFPEKHIEIVAGNWNDPTFLQDQMFDVIIADYLVGAIEGHAPYYQDQIFPRLLPHLAPGGKIYVAGLQPITMSLPQGHNLSEQDKLVLEMARTRDACILLAGHRTYREFPLDWIQRQLEIAGFKVQSHETFPNIYSTTTIKRQIQVGRIKLPLFHDTALAATMGKYLDKLDKQAEEATSKGPFEFGFDYVVSAVKPFE</sequence>
<keyword evidence="1" id="KW-0732">Signal</keyword>
<evidence type="ECO:0000313" key="2">
    <source>
        <dbReference type="EMBL" id="OQS07290.1"/>
    </source>
</evidence>
<dbReference type="OrthoDB" id="429136at2759"/>
<dbReference type="EMBL" id="JNBS01000254">
    <property type="protein sequence ID" value="OQS07290.1"/>
    <property type="molecule type" value="Genomic_DNA"/>
</dbReference>
<evidence type="ECO:0000256" key="1">
    <source>
        <dbReference type="SAM" id="SignalP"/>
    </source>
</evidence>
<proteinExistence type="predicted"/>
<dbReference type="CDD" id="cd02440">
    <property type="entry name" value="AdoMet_MTases"/>
    <property type="match status" value="1"/>
</dbReference>
<feature type="signal peptide" evidence="1">
    <location>
        <begin position="1"/>
        <end position="16"/>
    </location>
</feature>
<feature type="chain" id="PRO_5012484035" description="Methyltransferase domain-containing protein" evidence="1">
    <location>
        <begin position="17"/>
        <end position="283"/>
    </location>
</feature>
<reference evidence="2 3" key="1">
    <citation type="journal article" date="2014" name="Genome Biol. Evol.">
        <title>The secreted proteins of Achlya hypogyna and Thraustotheca clavata identify the ancestral oomycete secretome and reveal gene acquisitions by horizontal gene transfer.</title>
        <authorList>
            <person name="Misner I."/>
            <person name="Blouin N."/>
            <person name="Leonard G."/>
            <person name="Richards T.A."/>
            <person name="Lane C.E."/>
        </authorList>
    </citation>
    <scope>NUCLEOTIDE SEQUENCE [LARGE SCALE GENOMIC DNA]</scope>
    <source>
        <strain evidence="2 3">ATCC 34112</strain>
    </source>
</reference>
<dbReference type="Proteomes" id="UP000243217">
    <property type="component" value="Unassembled WGS sequence"/>
</dbReference>
<keyword evidence="3" id="KW-1185">Reference proteome</keyword>
<accession>A0A1W0ABB0</accession>
<evidence type="ECO:0000313" key="3">
    <source>
        <dbReference type="Proteomes" id="UP000243217"/>
    </source>
</evidence>
<name>A0A1W0ABB0_9STRA</name>
<dbReference type="Gene3D" id="3.40.50.150">
    <property type="entry name" value="Vaccinia Virus protein VP39"/>
    <property type="match status" value="1"/>
</dbReference>
<protein>
    <recommendedName>
        <fullName evidence="4">Methyltransferase domain-containing protein</fullName>
    </recommendedName>
</protein>
<dbReference type="InterPro" id="IPR029063">
    <property type="entry name" value="SAM-dependent_MTases_sf"/>
</dbReference>
<gene>
    <name evidence="2" type="ORF">THRCLA_00706</name>
</gene>